<feature type="transmembrane region" description="Helical" evidence="6">
    <location>
        <begin position="107"/>
        <end position="126"/>
    </location>
</feature>
<dbReference type="Pfam" id="PF00892">
    <property type="entry name" value="EamA"/>
    <property type="match status" value="2"/>
</dbReference>
<evidence type="ECO:0000313" key="9">
    <source>
        <dbReference type="Proteomes" id="UP000273675"/>
    </source>
</evidence>
<gene>
    <name evidence="8" type="ORF">C7435_1502</name>
</gene>
<dbReference type="InterPro" id="IPR000620">
    <property type="entry name" value="EamA_dom"/>
</dbReference>
<evidence type="ECO:0000256" key="2">
    <source>
        <dbReference type="ARBA" id="ARBA00007362"/>
    </source>
</evidence>
<feature type="transmembrane region" description="Helical" evidence="6">
    <location>
        <begin position="48"/>
        <end position="69"/>
    </location>
</feature>
<feature type="transmembrane region" description="Helical" evidence="6">
    <location>
        <begin position="252"/>
        <end position="271"/>
    </location>
</feature>
<feature type="transmembrane region" description="Helical" evidence="6">
    <location>
        <begin position="135"/>
        <end position="153"/>
    </location>
</feature>
<comment type="similarity">
    <text evidence="2">Belongs to the EamA transporter family.</text>
</comment>
<dbReference type="PANTHER" id="PTHR32322">
    <property type="entry name" value="INNER MEMBRANE TRANSPORTER"/>
    <property type="match status" value="1"/>
</dbReference>
<feature type="transmembrane region" description="Helical" evidence="6">
    <location>
        <begin position="219"/>
        <end position="245"/>
    </location>
</feature>
<comment type="subcellular location">
    <subcellularLocation>
        <location evidence="1">Membrane</location>
        <topology evidence="1">Multi-pass membrane protein</topology>
    </subcellularLocation>
</comment>
<evidence type="ECO:0000256" key="6">
    <source>
        <dbReference type="SAM" id="Phobius"/>
    </source>
</evidence>
<dbReference type="AlphaFoldDB" id="A0A495DD88"/>
<dbReference type="SUPFAM" id="SSF103481">
    <property type="entry name" value="Multidrug resistance efflux transporter EmrE"/>
    <property type="match status" value="2"/>
</dbReference>
<dbReference type="GO" id="GO:0016020">
    <property type="term" value="C:membrane"/>
    <property type="evidence" value="ECO:0007669"/>
    <property type="project" value="UniProtKB-SubCell"/>
</dbReference>
<name>A0A495DD88_9PROT</name>
<feature type="domain" description="EamA" evidence="7">
    <location>
        <begin position="159"/>
        <end position="295"/>
    </location>
</feature>
<reference evidence="8 9" key="1">
    <citation type="submission" date="2018-10" db="EMBL/GenBank/DDBJ databases">
        <title>Genomic Encyclopedia of Type Strains, Phase IV (KMG-IV): sequencing the most valuable type-strain genomes for metagenomic binning, comparative biology and taxonomic classification.</title>
        <authorList>
            <person name="Goeker M."/>
        </authorList>
    </citation>
    <scope>NUCLEOTIDE SEQUENCE [LARGE SCALE GENOMIC DNA]</scope>
    <source>
        <strain evidence="8 9">DSM 4734</strain>
    </source>
</reference>
<keyword evidence="5 6" id="KW-0472">Membrane</keyword>
<dbReference type="InterPro" id="IPR037185">
    <property type="entry name" value="EmrE-like"/>
</dbReference>
<accession>A0A495DD88</accession>
<feature type="transmembrane region" description="Helical" evidence="6">
    <location>
        <begin position="159"/>
        <end position="178"/>
    </location>
</feature>
<comment type="caution">
    <text evidence="8">The sequence shown here is derived from an EMBL/GenBank/DDBJ whole genome shotgun (WGS) entry which is preliminary data.</text>
</comment>
<evidence type="ECO:0000256" key="1">
    <source>
        <dbReference type="ARBA" id="ARBA00004141"/>
    </source>
</evidence>
<evidence type="ECO:0000256" key="3">
    <source>
        <dbReference type="ARBA" id="ARBA00022692"/>
    </source>
</evidence>
<feature type="transmembrane region" description="Helical" evidence="6">
    <location>
        <begin position="81"/>
        <end position="101"/>
    </location>
</feature>
<dbReference type="InterPro" id="IPR050638">
    <property type="entry name" value="AA-Vitamin_Transporters"/>
</dbReference>
<dbReference type="PANTHER" id="PTHR32322:SF2">
    <property type="entry name" value="EAMA DOMAIN-CONTAINING PROTEIN"/>
    <property type="match status" value="1"/>
</dbReference>
<proteinExistence type="inferred from homology"/>
<keyword evidence="4 6" id="KW-1133">Transmembrane helix</keyword>
<sequence length="313" mass="33419">MVSESMTGGMRLKDFLLLVAVCVVWGFNFVVAKFAVTGAPGWVPGFDGVPPIFFAFLRFAMLYAFLAPWLRPRPTDIKTMIGVALCMGALQYGLLFMGMRWATPSGMAIAVQMGVPFATILSVIFLKETVGLPRIAGMMLAFAGVMLVIANPAALDMSIGMLLGVGSAFVAAMGMILVKRLPMDSIRMQAWIGLLSWPPLLLLSLTFEQNQIASVLDGGWAFGLALLVTVVLVNIFGHGVFYNLLQRYDATLIAPITLLAPLVGVVSGILLTGDPTGWRLFVGGALTLAGVGIIALRQNKKLPAAALAREKTL</sequence>
<dbReference type="EMBL" id="RBIM01000003">
    <property type="protein sequence ID" value="RKR00297.1"/>
    <property type="molecule type" value="Genomic_DNA"/>
</dbReference>
<evidence type="ECO:0000256" key="5">
    <source>
        <dbReference type="ARBA" id="ARBA00023136"/>
    </source>
</evidence>
<feature type="domain" description="EamA" evidence="7">
    <location>
        <begin position="16"/>
        <end position="149"/>
    </location>
</feature>
<protein>
    <submittedName>
        <fullName evidence="8">O-acetylserine/cysteine efflux transporter</fullName>
    </submittedName>
</protein>
<evidence type="ECO:0000256" key="4">
    <source>
        <dbReference type="ARBA" id="ARBA00022989"/>
    </source>
</evidence>
<evidence type="ECO:0000259" key="7">
    <source>
        <dbReference type="Pfam" id="PF00892"/>
    </source>
</evidence>
<keyword evidence="3 6" id="KW-0812">Transmembrane</keyword>
<feature type="transmembrane region" description="Helical" evidence="6">
    <location>
        <begin position="190"/>
        <end position="207"/>
    </location>
</feature>
<evidence type="ECO:0000313" key="8">
    <source>
        <dbReference type="EMBL" id="RKR00297.1"/>
    </source>
</evidence>
<feature type="transmembrane region" description="Helical" evidence="6">
    <location>
        <begin position="277"/>
        <end position="296"/>
    </location>
</feature>
<organism evidence="8 9">
    <name type="scientific">Maricaulis maris</name>
    <dbReference type="NCBI Taxonomy" id="74318"/>
    <lineage>
        <taxon>Bacteria</taxon>
        <taxon>Pseudomonadati</taxon>
        <taxon>Pseudomonadota</taxon>
        <taxon>Alphaproteobacteria</taxon>
        <taxon>Maricaulales</taxon>
        <taxon>Maricaulaceae</taxon>
        <taxon>Maricaulis</taxon>
    </lineage>
</organism>
<dbReference type="Proteomes" id="UP000273675">
    <property type="component" value="Unassembled WGS sequence"/>
</dbReference>
<feature type="transmembrane region" description="Helical" evidence="6">
    <location>
        <begin position="15"/>
        <end position="36"/>
    </location>
</feature>